<feature type="transmembrane region" description="Helical" evidence="2">
    <location>
        <begin position="323"/>
        <end position="339"/>
    </location>
</feature>
<comment type="caution">
    <text evidence="3">The sequence shown here is derived from an EMBL/GenBank/DDBJ whole genome shotgun (WGS) entry which is preliminary data.</text>
</comment>
<proteinExistence type="predicted"/>
<protein>
    <submittedName>
        <fullName evidence="3">Uncharacterized protein</fullName>
    </submittedName>
</protein>
<dbReference type="EMBL" id="JBBNAF010000003">
    <property type="protein sequence ID" value="KAK9159750.1"/>
    <property type="molecule type" value="Genomic_DNA"/>
</dbReference>
<accession>A0AAP0KYJ4</accession>
<name>A0AAP0KYJ4_9MAGN</name>
<feature type="compositionally biased region" description="Pro residues" evidence="1">
    <location>
        <begin position="154"/>
        <end position="184"/>
    </location>
</feature>
<reference evidence="3 4" key="1">
    <citation type="submission" date="2024-01" db="EMBL/GenBank/DDBJ databases">
        <title>Genome assemblies of Stephania.</title>
        <authorList>
            <person name="Yang L."/>
        </authorList>
    </citation>
    <scope>NUCLEOTIDE SEQUENCE [LARGE SCALE GENOMIC DNA]</scope>
    <source>
        <strain evidence="3">YNDBR</strain>
        <tissue evidence="3">Leaf</tissue>
    </source>
</reference>
<evidence type="ECO:0000313" key="3">
    <source>
        <dbReference type="EMBL" id="KAK9159750.1"/>
    </source>
</evidence>
<evidence type="ECO:0000256" key="2">
    <source>
        <dbReference type="SAM" id="Phobius"/>
    </source>
</evidence>
<gene>
    <name evidence="3" type="ORF">Syun_006091</name>
</gene>
<keyword evidence="2" id="KW-0812">Transmembrane</keyword>
<evidence type="ECO:0000313" key="4">
    <source>
        <dbReference type="Proteomes" id="UP001420932"/>
    </source>
</evidence>
<feature type="transmembrane region" description="Helical" evidence="2">
    <location>
        <begin position="351"/>
        <end position="375"/>
    </location>
</feature>
<organism evidence="3 4">
    <name type="scientific">Stephania yunnanensis</name>
    <dbReference type="NCBI Taxonomy" id="152371"/>
    <lineage>
        <taxon>Eukaryota</taxon>
        <taxon>Viridiplantae</taxon>
        <taxon>Streptophyta</taxon>
        <taxon>Embryophyta</taxon>
        <taxon>Tracheophyta</taxon>
        <taxon>Spermatophyta</taxon>
        <taxon>Magnoliopsida</taxon>
        <taxon>Ranunculales</taxon>
        <taxon>Menispermaceae</taxon>
        <taxon>Menispermoideae</taxon>
        <taxon>Cissampelideae</taxon>
        <taxon>Stephania</taxon>
    </lineage>
</organism>
<evidence type="ECO:0000256" key="1">
    <source>
        <dbReference type="SAM" id="MobiDB-lite"/>
    </source>
</evidence>
<feature type="compositionally biased region" description="Basic residues" evidence="1">
    <location>
        <begin position="187"/>
        <end position="201"/>
    </location>
</feature>
<feature type="compositionally biased region" description="Low complexity" evidence="1">
    <location>
        <begin position="472"/>
        <end position="484"/>
    </location>
</feature>
<feature type="transmembrane region" description="Helical" evidence="2">
    <location>
        <begin position="381"/>
        <end position="404"/>
    </location>
</feature>
<feature type="region of interest" description="Disordered" evidence="1">
    <location>
        <begin position="153"/>
        <end position="233"/>
    </location>
</feature>
<sequence>MNRHMLDGTWDCLCIIKEDPGLKARGVDPYLVRCSRGAQSEGVTSKSHVDGEADGEYDAKVGKEEEVELGLGAEEFGVGEAGENGDRGVAEVGDDFVGELHTSRLSPSHRLPHQTLRLFLSHHRHHRLSLTKPCGSASPTIAIATIDSLSPNPAALPLPPSPSPPSTLSPNPAALPLPPSPPPSASRRSRRLALTSRHRGTAVRPRPLTGQASPPHPCSRRSTRHPLPPLSLVSRHRAASPLSLVGSRRLSRAPLSALRSSAAAAHGQSGVAGDFRHLSPVRRCCVNSSLCLNVKKETDKTGAYFCWHANGWSDGDVAIQLDLVFRTLAWVVIFAYLYAHFANSRESKFPLILRIWWGFFFLFSCSLLLIDLVLYSKHRFLPIHLWILDVISVAAGLFFLYAALFGKKEEEEKESLLEQPLVNNGSSNLLDERIPQNDRFRLVRFRPNAVRMFDFGLAKLLSFSHKPAPCGSRPSSSSLPLRPSMENREENEEEVVNIGWFEGGCSRSREEEDPNRETEVD</sequence>
<keyword evidence="2" id="KW-1133">Transmembrane helix</keyword>
<dbReference type="AlphaFoldDB" id="A0AAP0KYJ4"/>
<feature type="region of interest" description="Disordered" evidence="1">
    <location>
        <begin position="467"/>
        <end position="499"/>
    </location>
</feature>
<dbReference type="Proteomes" id="UP001420932">
    <property type="component" value="Unassembled WGS sequence"/>
</dbReference>
<keyword evidence="4" id="KW-1185">Reference proteome</keyword>
<keyword evidence="2" id="KW-0472">Membrane</keyword>